<sequence>MNKEERREYQRKYRKKYVYKEEMAKRLKKLDKEVKLKRFAEIDRDILDVIKERKEKRILSMNKARLKRRNELQKDIYHELEADIKKGISI</sequence>
<protein>
    <submittedName>
        <fullName evidence="1">Uncharacterized protein</fullName>
    </submittedName>
</protein>
<dbReference type="RefSeq" id="WP_099578229.1">
    <property type="nucleotide sequence ID" value="NZ_MJBI02000001.1"/>
</dbReference>
<dbReference type="Proteomes" id="UP000229523">
    <property type="component" value="Unassembled WGS sequence"/>
</dbReference>
<proteinExistence type="predicted"/>
<comment type="caution">
    <text evidence="1">The sequence shown here is derived from an EMBL/GenBank/DDBJ whole genome shotgun (WGS) entry which is preliminary data.</text>
</comment>
<organism evidence="1 2">
    <name type="scientific">Macrococcoides goetzii</name>
    <dbReference type="NCBI Taxonomy" id="1891097"/>
    <lineage>
        <taxon>Bacteria</taxon>
        <taxon>Bacillati</taxon>
        <taxon>Bacillota</taxon>
        <taxon>Bacilli</taxon>
        <taxon>Bacillales</taxon>
        <taxon>Staphylococcaceae</taxon>
        <taxon>Macrococcoides</taxon>
    </lineage>
</organism>
<dbReference type="AlphaFoldDB" id="A0A2G5NSU7"/>
<evidence type="ECO:0000313" key="2">
    <source>
        <dbReference type="Proteomes" id="UP000229523"/>
    </source>
</evidence>
<reference evidence="1 2" key="1">
    <citation type="journal article" date="2018" name="Front. Microbiol.">
        <title>Description and Comparative Genomics of Macrococcus caseolyticus subsp. hominis subsp. nov., Macrococcus goetzii sp. nov., Macrococcus epidermidis sp. nov., and Macrococcus bohemicus sp. nov., Novel Macrococci From Human Clinical Material With Virulence Potential and Suspected Uptake of Foreign DNA by Natural Transformation.</title>
        <authorList>
            <person name="Maslanova I."/>
            <person name="Wertheimer Z."/>
            <person name="Sedlacek I."/>
            <person name="Svec P."/>
            <person name="Indrakova A."/>
            <person name="Kovarovic V."/>
            <person name="Schumann P."/>
            <person name="Sproer C."/>
            <person name="Kralova S."/>
            <person name="Sedo O."/>
            <person name="Kristofova L."/>
            <person name="Vrbovska V."/>
            <person name="Fuzik T."/>
            <person name="Petras P."/>
            <person name="Zdrahal Z."/>
            <person name="Ruzickova V."/>
            <person name="Doskar J."/>
            <person name="Pantucek R."/>
        </authorList>
    </citation>
    <scope>NUCLEOTIDE SEQUENCE [LARGE SCALE GENOMIC DNA]</scope>
    <source>
        <strain evidence="1 2">CCM 4927</strain>
    </source>
</reference>
<gene>
    <name evidence="1" type="ORF">BFS35_002295</name>
</gene>
<name>A0A2G5NSU7_9STAP</name>
<evidence type="ECO:0000313" key="1">
    <source>
        <dbReference type="EMBL" id="RAI82539.1"/>
    </source>
</evidence>
<keyword evidence="2" id="KW-1185">Reference proteome</keyword>
<accession>A0A2G5NSU7</accession>
<dbReference type="EMBL" id="MJBI02000001">
    <property type="protein sequence ID" value="RAI82539.1"/>
    <property type="molecule type" value="Genomic_DNA"/>
</dbReference>